<dbReference type="AlphaFoldDB" id="A0A834WYB1"/>
<organism evidence="2 3">
    <name type="scientific">Senna tora</name>
    <dbReference type="NCBI Taxonomy" id="362788"/>
    <lineage>
        <taxon>Eukaryota</taxon>
        <taxon>Viridiplantae</taxon>
        <taxon>Streptophyta</taxon>
        <taxon>Embryophyta</taxon>
        <taxon>Tracheophyta</taxon>
        <taxon>Spermatophyta</taxon>
        <taxon>Magnoliopsida</taxon>
        <taxon>eudicotyledons</taxon>
        <taxon>Gunneridae</taxon>
        <taxon>Pentapetalae</taxon>
        <taxon>rosids</taxon>
        <taxon>fabids</taxon>
        <taxon>Fabales</taxon>
        <taxon>Fabaceae</taxon>
        <taxon>Caesalpinioideae</taxon>
        <taxon>Cassia clade</taxon>
        <taxon>Senna</taxon>
    </lineage>
</organism>
<comment type="caution">
    <text evidence="2">The sequence shown here is derived from an EMBL/GenBank/DDBJ whole genome shotgun (WGS) entry which is preliminary data.</text>
</comment>
<protein>
    <submittedName>
        <fullName evidence="2">Uncharacterized protein</fullName>
    </submittedName>
</protein>
<accession>A0A834WYB1</accession>
<proteinExistence type="predicted"/>
<keyword evidence="3" id="KW-1185">Reference proteome</keyword>
<evidence type="ECO:0000313" key="3">
    <source>
        <dbReference type="Proteomes" id="UP000634136"/>
    </source>
</evidence>
<feature type="region of interest" description="Disordered" evidence="1">
    <location>
        <begin position="1"/>
        <end position="43"/>
    </location>
</feature>
<evidence type="ECO:0000256" key="1">
    <source>
        <dbReference type="SAM" id="MobiDB-lite"/>
    </source>
</evidence>
<sequence length="43" mass="4984">MAMNNRETYKRQSNKGWMSPYCLSDGYDNNLRARKGNGISKRA</sequence>
<name>A0A834WYB1_9FABA</name>
<dbReference type="Proteomes" id="UP000634136">
    <property type="component" value="Unassembled WGS sequence"/>
</dbReference>
<reference evidence="2" key="1">
    <citation type="submission" date="2020-09" db="EMBL/GenBank/DDBJ databases">
        <title>Genome-Enabled Discovery of Anthraquinone Biosynthesis in Senna tora.</title>
        <authorList>
            <person name="Kang S.-H."/>
            <person name="Pandey R.P."/>
            <person name="Lee C.-M."/>
            <person name="Sim J.-S."/>
            <person name="Jeong J.-T."/>
            <person name="Choi B.-S."/>
            <person name="Jung M."/>
            <person name="Ginzburg D."/>
            <person name="Zhao K."/>
            <person name="Won S.Y."/>
            <person name="Oh T.-J."/>
            <person name="Yu Y."/>
            <person name="Kim N.-H."/>
            <person name="Lee O.R."/>
            <person name="Lee T.-H."/>
            <person name="Bashyal P."/>
            <person name="Kim T.-S."/>
            <person name="Lee W.-H."/>
            <person name="Kawkins C."/>
            <person name="Kim C.-K."/>
            <person name="Kim J.S."/>
            <person name="Ahn B.O."/>
            <person name="Rhee S.Y."/>
            <person name="Sohng J.K."/>
        </authorList>
    </citation>
    <scope>NUCLEOTIDE SEQUENCE</scope>
    <source>
        <tissue evidence="2">Leaf</tissue>
    </source>
</reference>
<dbReference type="EMBL" id="JAAIUW010000004">
    <property type="protein sequence ID" value="KAF7834789.1"/>
    <property type="molecule type" value="Genomic_DNA"/>
</dbReference>
<gene>
    <name evidence="2" type="ORF">G2W53_009648</name>
</gene>
<evidence type="ECO:0000313" key="2">
    <source>
        <dbReference type="EMBL" id="KAF7834789.1"/>
    </source>
</evidence>